<dbReference type="EMBL" id="CAIX01000089">
    <property type="protein sequence ID" value="CCI10112.1"/>
    <property type="molecule type" value="Genomic_DNA"/>
</dbReference>
<dbReference type="Proteomes" id="UP000053237">
    <property type="component" value="Unassembled WGS sequence"/>
</dbReference>
<evidence type="ECO:0000313" key="2">
    <source>
        <dbReference type="Proteomes" id="UP000053237"/>
    </source>
</evidence>
<gene>
    <name evidence="1" type="ORF">BN9_059830</name>
</gene>
<dbReference type="AlphaFoldDB" id="A0A024FT95"/>
<comment type="caution">
    <text evidence="1">The sequence shown here is derived from an EMBL/GenBank/DDBJ whole genome shotgun (WGS) entry which is preliminary data.</text>
</comment>
<organism evidence="1 2">
    <name type="scientific">Albugo candida</name>
    <dbReference type="NCBI Taxonomy" id="65357"/>
    <lineage>
        <taxon>Eukaryota</taxon>
        <taxon>Sar</taxon>
        <taxon>Stramenopiles</taxon>
        <taxon>Oomycota</taxon>
        <taxon>Peronosporomycetes</taxon>
        <taxon>Albuginales</taxon>
        <taxon>Albuginaceae</taxon>
        <taxon>Albugo</taxon>
    </lineage>
</organism>
<evidence type="ECO:0000313" key="1">
    <source>
        <dbReference type="EMBL" id="CCI10112.1"/>
    </source>
</evidence>
<name>A0A024FT95_9STRA</name>
<keyword evidence="2" id="KW-1185">Reference proteome</keyword>
<reference evidence="1 2" key="1">
    <citation type="submission" date="2012-05" db="EMBL/GenBank/DDBJ databases">
        <title>Recombination and specialization in a pathogen metapopulation.</title>
        <authorList>
            <person name="Gardiner A."/>
            <person name="Kemen E."/>
            <person name="Schultz-Larsen T."/>
            <person name="MacLean D."/>
            <person name="Van Oosterhout C."/>
            <person name="Jones J.D.G."/>
        </authorList>
    </citation>
    <scope>NUCLEOTIDE SEQUENCE [LARGE SCALE GENOMIC DNA]</scope>
    <source>
        <strain evidence="1 2">Ac Nc2</strain>
    </source>
</reference>
<dbReference type="InParanoid" id="A0A024FT95"/>
<proteinExistence type="predicted"/>
<sequence>MKLRPPILAVVGILQARYQHVGATYVDFALSTHAEKFQTGLNAAVYPPLEYSDDGRLIDQVDPVHPDMVYTVTLSVKDKKQGIWDSERTKSTCSRPFFDTLTKRLKGRTISRERIPNSMQYSSESSSSAQRLHQNFRCGVHNDEPHLSSTDRFRKNNKLEDNDNWKFSDRREHKFGSKTYNTGWDMKWRDLKKLIDMKTLLLLPKITVINPHAYIKNNPGIYSFTWDEETPRLYFGTRNKKEKTAVFMPEDELSISLMYDPSDFWHNSDFTAGRLDNTYCCQARFDFGYEFFQLSAAFPSRYDSWPFLHTNEFFGRSERNKERCGRPFILNLLMNNEPAFTIEPYQHIRDDDVISYLPIQKSERDTFGLGTTFLRKHPVIVDTRDGTMLHQIVAGYK</sequence>
<accession>A0A024FT95</accession>
<protein>
    <submittedName>
        <fullName evidence="1">Uncharacterized protein</fullName>
    </submittedName>
</protein>